<reference evidence="1" key="2">
    <citation type="submission" date="2015-07" db="EMBL/GenBank/DDBJ databases">
        <title>Plasmids, circular viruses and viroids from rat gut.</title>
        <authorList>
            <person name="Jorgensen T.J."/>
            <person name="Hansen M.A."/>
            <person name="Xu Z."/>
            <person name="Tabak M.A."/>
            <person name="Sorensen S.J."/>
            <person name="Hansen L.H."/>
        </authorList>
    </citation>
    <scope>NUCLEOTIDE SEQUENCE</scope>
    <source>
        <plasmid evidence="1">pRGRH1820</plasmid>
    </source>
</reference>
<organism evidence="1">
    <name type="scientific">uncultured prokaryote</name>
    <dbReference type="NCBI Taxonomy" id="198431"/>
    <lineage>
        <taxon>unclassified sequences</taxon>
        <taxon>environmental samples</taxon>
    </lineage>
</organism>
<keyword evidence="1" id="KW-0614">Plasmid</keyword>
<evidence type="ECO:0000313" key="1">
    <source>
        <dbReference type="EMBL" id="CRY98037.1"/>
    </source>
</evidence>
<accession>A0A0H5QQS2</accession>
<proteinExistence type="predicted"/>
<reference evidence="1" key="1">
    <citation type="submission" date="2015-06" db="EMBL/GenBank/DDBJ databases">
        <authorList>
            <person name="Joergensen T."/>
        </authorList>
    </citation>
    <scope>NUCLEOTIDE SEQUENCE</scope>
    <source>
        <plasmid evidence="1">pRGRH1820</plasmid>
    </source>
</reference>
<dbReference type="EMBL" id="LN854319">
    <property type="protein sequence ID" value="CRY98037.1"/>
    <property type="molecule type" value="Genomic_DNA"/>
</dbReference>
<geneLocation type="plasmid" evidence="1">
    <name>pRGRH1820</name>
</geneLocation>
<dbReference type="AlphaFoldDB" id="A0A0H5QQS2"/>
<sequence>MMVHPAAAALASLAVSRLRHLANEMPDHPAVPLLLVYIGQIQGAVEANDEDYLATLLDLKRDA</sequence>
<protein>
    <submittedName>
        <fullName evidence="1">Uncharacterized protein</fullName>
    </submittedName>
</protein>
<name>A0A0H5QQS2_9ZZZZ</name>